<name>A0A330M2Q8_9GAMM</name>
<proteinExistence type="predicted"/>
<protein>
    <submittedName>
        <fullName evidence="1">Uncharacterized protein</fullName>
    </submittedName>
</protein>
<sequence>MSFEITVTGAELECYPITVGGAGHLYECISGSTFELMPLMFY</sequence>
<evidence type="ECO:0000313" key="1">
    <source>
        <dbReference type="EMBL" id="SQH76876.1"/>
    </source>
</evidence>
<evidence type="ECO:0000313" key="2">
    <source>
        <dbReference type="Proteomes" id="UP000250123"/>
    </source>
</evidence>
<organism evidence="1 2">
    <name type="scientific">Shewanella benthica</name>
    <dbReference type="NCBI Taxonomy" id="43661"/>
    <lineage>
        <taxon>Bacteria</taxon>
        <taxon>Pseudomonadati</taxon>
        <taxon>Pseudomonadota</taxon>
        <taxon>Gammaproteobacteria</taxon>
        <taxon>Alteromonadales</taxon>
        <taxon>Shewanellaceae</taxon>
        <taxon>Shewanella</taxon>
    </lineage>
</organism>
<dbReference type="KEGG" id="sbk:SHEWBE_2913"/>
<accession>A0A330M2Q8</accession>
<dbReference type="EMBL" id="LS483452">
    <property type="protein sequence ID" value="SQH76876.1"/>
    <property type="molecule type" value="Genomic_DNA"/>
</dbReference>
<reference evidence="2" key="1">
    <citation type="submission" date="2018-06" db="EMBL/GenBank/DDBJ databases">
        <authorList>
            <person name="Cea G.-C."/>
            <person name="William W."/>
        </authorList>
    </citation>
    <scope>NUCLEOTIDE SEQUENCE [LARGE SCALE GENOMIC DNA]</scope>
    <source>
        <strain evidence="2">DB21MT-2</strain>
    </source>
</reference>
<dbReference type="Proteomes" id="UP000250123">
    <property type="component" value="Chromosome SHEWBE"/>
</dbReference>
<dbReference type="AlphaFoldDB" id="A0A330M2Q8"/>
<gene>
    <name evidence="1" type="ORF">SHEWBE_2913</name>
</gene>